<gene>
    <name evidence="1" type="ORF">GCM10009663_46610</name>
</gene>
<dbReference type="Proteomes" id="UP001499987">
    <property type="component" value="Unassembled WGS sequence"/>
</dbReference>
<accession>A0ABP4E8S0</accession>
<proteinExistence type="predicted"/>
<evidence type="ECO:0008006" key="3">
    <source>
        <dbReference type="Google" id="ProtNLM"/>
    </source>
</evidence>
<name>A0ABP4E8S0_9ACTN</name>
<sequence length="495" mass="52813">MEPRPVGALGPLQDDLHRLPTHLYPDRLYGGPALPDRPVRGVRTTRRRGRLHGPLGLNRPGLPLQRVPVRAFVGPGGSGKTLRALGESYTGGHNWDPYLWSYRDISWVSARDDASLEAGLLKVLERLHPRGGAPSPGAGTGTPEDLVLDGLHARTSQWLLILDGLDDPDLLRRLQAPDGLLRQRMPRGPWPAVGEIVVTSRITARSAWGPWVSLTRAEPWNRETAVELLHAHTGAGVEQHAELAALAARLGRLPLALRLAGRHVHARAAADGSSPADGIAGLADALDGVWGRHAGRPHAPQQAVPVLCGLSLDLLADHGVPHARPVLALLTLFAAEPVPTALLKAAAVVGLQDPRGVRITEEDLERTVTALRDIGLVHGTSLLTVDPLVREAVRAALAHEPETARAVHGVFVDLLELAVHAVDPEDPGHAPWWPALAPHLTAARDLPVAVAAAADPRQEARLTAAAQVLAAGLQRHGYVRSARLVRRESVPGTPS</sequence>
<dbReference type="RefSeq" id="WP_344625599.1">
    <property type="nucleotide sequence ID" value="NZ_BAAALD010000048.1"/>
</dbReference>
<keyword evidence="2" id="KW-1185">Reference proteome</keyword>
<evidence type="ECO:0000313" key="2">
    <source>
        <dbReference type="Proteomes" id="UP001499987"/>
    </source>
</evidence>
<dbReference type="SUPFAM" id="SSF52540">
    <property type="entry name" value="P-loop containing nucleoside triphosphate hydrolases"/>
    <property type="match status" value="1"/>
</dbReference>
<dbReference type="EMBL" id="BAAALD010000048">
    <property type="protein sequence ID" value="GAA1098477.1"/>
    <property type="molecule type" value="Genomic_DNA"/>
</dbReference>
<comment type="caution">
    <text evidence="1">The sequence shown here is derived from an EMBL/GenBank/DDBJ whole genome shotgun (WGS) entry which is preliminary data.</text>
</comment>
<reference evidence="2" key="1">
    <citation type="journal article" date="2019" name="Int. J. Syst. Evol. Microbiol.">
        <title>The Global Catalogue of Microorganisms (GCM) 10K type strain sequencing project: providing services to taxonomists for standard genome sequencing and annotation.</title>
        <authorList>
            <consortium name="The Broad Institute Genomics Platform"/>
            <consortium name="The Broad Institute Genome Sequencing Center for Infectious Disease"/>
            <person name="Wu L."/>
            <person name="Ma J."/>
        </authorList>
    </citation>
    <scope>NUCLEOTIDE SEQUENCE [LARGE SCALE GENOMIC DNA]</scope>
    <source>
        <strain evidence="2">JCM 13002</strain>
    </source>
</reference>
<evidence type="ECO:0000313" key="1">
    <source>
        <dbReference type="EMBL" id="GAA1098477.1"/>
    </source>
</evidence>
<organism evidence="1 2">
    <name type="scientific">Kitasatospora arboriphila</name>
    <dbReference type="NCBI Taxonomy" id="258052"/>
    <lineage>
        <taxon>Bacteria</taxon>
        <taxon>Bacillati</taxon>
        <taxon>Actinomycetota</taxon>
        <taxon>Actinomycetes</taxon>
        <taxon>Kitasatosporales</taxon>
        <taxon>Streptomycetaceae</taxon>
        <taxon>Kitasatospora</taxon>
    </lineage>
</organism>
<dbReference type="InterPro" id="IPR027417">
    <property type="entry name" value="P-loop_NTPase"/>
</dbReference>
<dbReference type="Gene3D" id="3.40.50.300">
    <property type="entry name" value="P-loop containing nucleotide triphosphate hydrolases"/>
    <property type="match status" value="1"/>
</dbReference>
<protein>
    <recommendedName>
        <fullName evidence="3">ATP-binding protein</fullName>
    </recommendedName>
</protein>